<comment type="caution">
    <text evidence="7">The sequence shown here is derived from an EMBL/GenBank/DDBJ whole genome shotgun (WGS) entry which is preliminary data.</text>
</comment>
<dbReference type="PROSITE" id="PS50111">
    <property type="entry name" value="CHEMOTAXIS_TRANSDUC_2"/>
    <property type="match status" value="1"/>
</dbReference>
<feature type="transmembrane region" description="Helical" evidence="4">
    <location>
        <begin position="416"/>
        <end position="439"/>
    </location>
</feature>
<evidence type="ECO:0000259" key="6">
    <source>
        <dbReference type="PROSITE" id="PS50885"/>
    </source>
</evidence>
<accession>A0ABU0JHR7</accession>
<evidence type="ECO:0000256" key="2">
    <source>
        <dbReference type="ARBA" id="ARBA00029447"/>
    </source>
</evidence>
<sequence length="790" mass="79568">MPLSKLVADRSISMKIGAGVTALVLVAAGIAGFGFLGLGQLGKVVTTTSASAEILASVNAAGNAMERFISTQEPGAVAQARQSIVRAAGLVDGLDGLAPAEAAGLAASLDSFRTALAALETASAASADAIRNMDAAFTAIGATATAAEKEADARRGQTDEQITVGEIEGKTLAALQGALAAARAKAQSVELHMLRPGGAELAAAREAGSALTPIAADIANQVAVAQQPTARALVAGVAALQPLLQALGTPDAAAADGAGDARVRPVLVGLYGSIDALQDAAASAAAEAAKQAAANRSKASGTKMLTAIAKSFREKIATLFAKTLAYRLAPSEAGKAGVKEALDAVGGFAKMLSSNGLGNASTEIEGYRSAFASLADAAQRVAGARDTARAQSQRAGEAIAALVDVQRRQAAEGSRANIAMLGGACALAALLALLVGWAASRMIARPVSLLTGVMRRLAAGQTEVDAPALKRADEIGEMSRAVAVFRDNALERRRLETAAEGEQQARAERQARIETLIDRFRGEAAATLAAVRRDAETMQATSGRLTEVAGESLSRAGEASGASQVASRNVDTVAAAAEELAASIREIDSRVAETVTVVGNASRQAGASNDKVAQLATAANRIGEAVNLIRSIAEQTNLLALNATIEAARAGVAGRGFAVVAAEVKALASQTALATQEIAAQVSEIQVSTGDAVTAIDTIAQLMREVNTYTNSIAAAVSQQGAATVEISRNAQGAADGTQAVVGTMADLSRVAGDATDAAVTVRDMAAGVAEASSALDRTVERFLADVAAA</sequence>
<organism evidence="7 8">
    <name type="scientific">Labrys wisconsinensis</name>
    <dbReference type="NCBI Taxonomy" id="425677"/>
    <lineage>
        <taxon>Bacteria</taxon>
        <taxon>Pseudomonadati</taxon>
        <taxon>Pseudomonadota</taxon>
        <taxon>Alphaproteobacteria</taxon>
        <taxon>Hyphomicrobiales</taxon>
        <taxon>Xanthobacteraceae</taxon>
        <taxon>Labrys</taxon>
    </lineage>
</organism>
<evidence type="ECO:0000256" key="3">
    <source>
        <dbReference type="PROSITE-ProRule" id="PRU00284"/>
    </source>
</evidence>
<dbReference type="SUPFAM" id="SSF58104">
    <property type="entry name" value="Methyl-accepting chemotaxis protein (MCP) signaling domain"/>
    <property type="match status" value="1"/>
</dbReference>
<protein>
    <submittedName>
        <fullName evidence="7">Methyl-accepting chemotaxis protein</fullName>
    </submittedName>
</protein>
<dbReference type="SMART" id="SM00304">
    <property type="entry name" value="HAMP"/>
    <property type="match status" value="1"/>
</dbReference>
<proteinExistence type="inferred from homology"/>
<evidence type="ECO:0000313" key="8">
    <source>
        <dbReference type="Proteomes" id="UP001242480"/>
    </source>
</evidence>
<dbReference type="InterPro" id="IPR004089">
    <property type="entry name" value="MCPsignal_dom"/>
</dbReference>
<dbReference type="SMART" id="SM00283">
    <property type="entry name" value="MA"/>
    <property type="match status" value="1"/>
</dbReference>
<dbReference type="Pfam" id="PF00015">
    <property type="entry name" value="MCPsignal"/>
    <property type="match status" value="1"/>
</dbReference>
<keyword evidence="8" id="KW-1185">Reference proteome</keyword>
<keyword evidence="4" id="KW-0472">Membrane</keyword>
<dbReference type="RefSeq" id="WP_307282500.1">
    <property type="nucleotide sequence ID" value="NZ_JAUSVX010000018.1"/>
</dbReference>
<dbReference type="CDD" id="cd06225">
    <property type="entry name" value="HAMP"/>
    <property type="match status" value="1"/>
</dbReference>
<evidence type="ECO:0000313" key="7">
    <source>
        <dbReference type="EMBL" id="MDQ0473832.1"/>
    </source>
</evidence>
<dbReference type="Gene3D" id="1.10.287.950">
    <property type="entry name" value="Methyl-accepting chemotaxis protein"/>
    <property type="match status" value="1"/>
</dbReference>
<dbReference type="Gene3D" id="6.10.340.10">
    <property type="match status" value="1"/>
</dbReference>
<feature type="domain" description="HAMP" evidence="6">
    <location>
        <begin position="441"/>
        <end position="494"/>
    </location>
</feature>
<comment type="similarity">
    <text evidence="2">Belongs to the methyl-accepting chemotaxis (MCP) protein family.</text>
</comment>
<evidence type="ECO:0000256" key="4">
    <source>
        <dbReference type="SAM" id="Phobius"/>
    </source>
</evidence>
<keyword evidence="4" id="KW-0812">Transmembrane</keyword>
<feature type="transmembrane region" description="Helical" evidence="4">
    <location>
        <begin position="12"/>
        <end position="36"/>
    </location>
</feature>
<keyword evidence="4" id="KW-1133">Transmembrane helix</keyword>
<dbReference type="PANTHER" id="PTHR32089:SF112">
    <property type="entry name" value="LYSOZYME-LIKE PROTEIN-RELATED"/>
    <property type="match status" value="1"/>
</dbReference>
<dbReference type="Pfam" id="PF00672">
    <property type="entry name" value="HAMP"/>
    <property type="match status" value="1"/>
</dbReference>
<dbReference type="PROSITE" id="PS50885">
    <property type="entry name" value="HAMP"/>
    <property type="match status" value="1"/>
</dbReference>
<dbReference type="InterPro" id="IPR003660">
    <property type="entry name" value="HAMP_dom"/>
</dbReference>
<feature type="domain" description="Methyl-accepting transducer" evidence="5">
    <location>
        <begin position="534"/>
        <end position="773"/>
    </location>
</feature>
<reference evidence="7 8" key="1">
    <citation type="submission" date="2023-07" db="EMBL/GenBank/DDBJ databases">
        <title>Genomic Encyclopedia of Type Strains, Phase IV (KMG-IV): sequencing the most valuable type-strain genomes for metagenomic binning, comparative biology and taxonomic classification.</title>
        <authorList>
            <person name="Goeker M."/>
        </authorList>
    </citation>
    <scope>NUCLEOTIDE SEQUENCE [LARGE SCALE GENOMIC DNA]</scope>
    <source>
        <strain evidence="7 8">DSM 19619</strain>
    </source>
</reference>
<evidence type="ECO:0000256" key="1">
    <source>
        <dbReference type="ARBA" id="ARBA00023224"/>
    </source>
</evidence>
<keyword evidence="1 3" id="KW-0807">Transducer</keyword>
<dbReference type="Proteomes" id="UP001242480">
    <property type="component" value="Unassembled WGS sequence"/>
</dbReference>
<gene>
    <name evidence="7" type="ORF">QO011_006868</name>
</gene>
<name>A0ABU0JHR7_9HYPH</name>
<dbReference type="EMBL" id="JAUSVX010000018">
    <property type="protein sequence ID" value="MDQ0473832.1"/>
    <property type="molecule type" value="Genomic_DNA"/>
</dbReference>
<dbReference type="PANTHER" id="PTHR32089">
    <property type="entry name" value="METHYL-ACCEPTING CHEMOTAXIS PROTEIN MCPB"/>
    <property type="match status" value="1"/>
</dbReference>
<evidence type="ECO:0000259" key="5">
    <source>
        <dbReference type="PROSITE" id="PS50111"/>
    </source>
</evidence>